<dbReference type="EMBL" id="JAUEPS010000017">
    <property type="protein sequence ID" value="KAK0458432.1"/>
    <property type="molecule type" value="Genomic_DNA"/>
</dbReference>
<feature type="compositionally biased region" description="Low complexity" evidence="1">
    <location>
        <begin position="117"/>
        <end position="136"/>
    </location>
</feature>
<comment type="caution">
    <text evidence="3">The sequence shown here is derived from an EMBL/GenBank/DDBJ whole genome shotgun (WGS) entry which is preliminary data.</text>
</comment>
<feature type="region of interest" description="Disordered" evidence="1">
    <location>
        <begin position="258"/>
        <end position="278"/>
    </location>
</feature>
<dbReference type="GeneID" id="85365373"/>
<dbReference type="AlphaFoldDB" id="A0AA39N598"/>
<accession>A0AA39N598</accession>
<dbReference type="Proteomes" id="UP001175211">
    <property type="component" value="Unassembled WGS sequence"/>
</dbReference>
<keyword evidence="2" id="KW-0472">Membrane</keyword>
<name>A0AA39N598_ARMTA</name>
<feature type="region of interest" description="Disordered" evidence="1">
    <location>
        <begin position="115"/>
        <end position="142"/>
    </location>
</feature>
<keyword evidence="2" id="KW-1133">Transmembrane helix</keyword>
<proteinExistence type="predicted"/>
<evidence type="ECO:0000313" key="4">
    <source>
        <dbReference type="Proteomes" id="UP001175211"/>
    </source>
</evidence>
<feature type="compositionally biased region" description="Polar residues" evidence="1">
    <location>
        <begin position="261"/>
        <end position="278"/>
    </location>
</feature>
<dbReference type="RefSeq" id="XP_060330702.1">
    <property type="nucleotide sequence ID" value="XM_060481825.1"/>
</dbReference>
<reference evidence="3" key="1">
    <citation type="submission" date="2023-06" db="EMBL/GenBank/DDBJ databases">
        <authorList>
            <consortium name="Lawrence Berkeley National Laboratory"/>
            <person name="Ahrendt S."/>
            <person name="Sahu N."/>
            <person name="Indic B."/>
            <person name="Wong-Bajracharya J."/>
            <person name="Merenyi Z."/>
            <person name="Ke H.-M."/>
            <person name="Monk M."/>
            <person name="Kocsube S."/>
            <person name="Drula E."/>
            <person name="Lipzen A."/>
            <person name="Balint B."/>
            <person name="Henrissat B."/>
            <person name="Andreopoulos B."/>
            <person name="Martin F.M."/>
            <person name="Harder C.B."/>
            <person name="Rigling D."/>
            <person name="Ford K.L."/>
            <person name="Foster G.D."/>
            <person name="Pangilinan J."/>
            <person name="Papanicolaou A."/>
            <person name="Barry K."/>
            <person name="LaButti K."/>
            <person name="Viragh M."/>
            <person name="Koriabine M."/>
            <person name="Yan M."/>
            <person name="Riley R."/>
            <person name="Champramary S."/>
            <person name="Plett K.L."/>
            <person name="Tsai I.J."/>
            <person name="Slot J."/>
            <person name="Sipos G."/>
            <person name="Plett J."/>
            <person name="Nagy L.G."/>
            <person name="Grigoriev I.V."/>
        </authorList>
    </citation>
    <scope>NUCLEOTIDE SEQUENCE</scope>
    <source>
        <strain evidence="3">CCBAS 213</strain>
    </source>
</reference>
<evidence type="ECO:0000313" key="3">
    <source>
        <dbReference type="EMBL" id="KAK0458432.1"/>
    </source>
</evidence>
<keyword evidence="4" id="KW-1185">Reference proteome</keyword>
<evidence type="ECO:0000256" key="2">
    <source>
        <dbReference type="SAM" id="Phobius"/>
    </source>
</evidence>
<keyword evidence="2" id="KW-0812">Transmembrane</keyword>
<organism evidence="3 4">
    <name type="scientific">Armillaria tabescens</name>
    <name type="common">Ringless honey mushroom</name>
    <name type="synonym">Agaricus tabescens</name>
    <dbReference type="NCBI Taxonomy" id="1929756"/>
    <lineage>
        <taxon>Eukaryota</taxon>
        <taxon>Fungi</taxon>
        <taxon>Dikarya</taxon>
        <taxon>Basidiomycota</taxon>
        <taxon>Agaricomycotina</taxon>
        <taxon>Agaricomycetes</taxon>
        <taxon>Agaricomycetidae</taxon>
        <taxon>Agaricales</taxon>
        <taxon>Marasmiineae</taxon>
        <taxon>Physalacriaceae</taxon>
        <taxon>Desarmillaria</taxon>
    </lineage>
</organism>
<sequence length="278" mass="30363">MLSSLNITLDSNPIAFQSTSVSLHRALDDPSDFVLSAFLEIKAAFVNTTGSVMVATTNQAVENFTADRIIDMTFNHSSRSENYILVAWESESGLRLAESQLFSVTDFESTASESALSTIPSSPPSSFSGSIPTSTTASNVPPKHTSYTGTIVGCILGLLAFGCMISAFIYVLIRRRRAKVATPYLCPEDGPAATLTSFPPKSRSMSLHQESETETQELVLQMPREHLEVENVRMREEIMVLDNQIRCMEAGCGSLPPPSYRSASHASNTSSRCRQQMF</sequence>
<feature type="transmembrane region" description="Helical" evidence="2">
    <location>
        <begin position="147"/>
        <end position="173"/>
    </location>
</feature>
<evidence type="ECO:0000256" key="1">
    <source>
        <dbReference type="SAM" id="MobiDB-lite"/>
    </source>
</evidence>
<protein>
    <submittedName>
        <fullName evidence="3">Uncharacterized protein</fullName>
    </submittedName>
</protein>
<gene>
    <name evidence="3" type="ORF">EV420DRAFT_355373</name>
</gene>